<reference evidence="4 5" key="1">
    <citation type="submission" date="2021-04" db="EMBL/GenBank/DDBJ databases">
        <authorList>
            <person name="Seiffert S.N."/>
        </authorList>
    </citation>
    <scope>NUCLEOTIDE SEQUENCE [LARGE SCALE GENOMIC DNA]</scope>
    <source>
        <strain evidence="4 5">1</strain>
    </source>
</reference>
<feature type="domain" description="Bacteriophage tail tape measure N-terminal" evidence="2">
    <location>
        <begin position="263"/>
        <end position="427"/>
    </location>
</feature>
<dbReference type="Proteomes" id="UP000686327">
    <property type="component" value="Unassembled WGS sequence"/>
</dbReference>
<dbReference type="RefSeq" id="WP_216376299.1">
    <property type="nucleotide sequence ID" value="NZ_JAGRYT010000014.1"/>
</dbReference>
<dbReference type="NCBIfam" id="TIGR01541">
    <property type="entry name" value="tape_meas_lam_C"/>
    <property type="match status" value="1"/>
</dbReference>
<dbReference type="HAMAP" id="MF_04138">
    <property type="entry name" value="TMP_LAMBDA"/>
    <property type="match status" value="1"/>
</dbReference>
<dbReference type="EMBL" id="JAGRYU010000025">
    <property type="protein sequence ID" value="MBU4683261.1"/>
    <property type="molecule type" value="Genomic_DNA"/>
</dbReference>
<feature type="region of interest" description="Disordered" evidence="1">
    <location>
        <begin position="646"/>
        <end position="666"/>
    </location>
</feature>
<evidence type="ECO:0000313" key="5">
    <source>
        <dbReference type="Proteomes" id="UP000686327"/>
    </source>
</evidence>
<dbReference type="InterPro" id="IPR006431">
    <property type="entry name" value="Phage_tape_meas_C"/>
</dbReference>
<evidence type="ECO:0000256" key="1">
    <source>
        <dbReference type="SAM" id="MobiDB-lite"/>
    </source>
</evidence>
<dbReference type="InterPro" id="IPR043680">
    <property type="entry name" value="GpH_LAMBDA"/>
</dbReference>
<evidence type="ECO:0000259" key="2">
    <source>
        <dbReference type="Pfam" id="PF06791"/>
    </source>
</evidence>
<name>A0ABS6DJ67_9ENTR</name>
<keyword evidence="5" id="KW-1185">Reference proteome</keyword>
<protein>
    <submittedName>
        <fullName evidence="4">Phage tail tape measure protein</fullName>
    </submittedName>
</protein>
<sequence>MAQQISDLVINLDVDSASFSEQVARIRGQLKGMADESDKSQGRVARAAQLQAAALKQMGEAGVKAASDIQAKQSSAADEMAAAFKKSSQAVDEVHRRVAEYSQKLNETTTQTAATAKQQDELAEAFYREIDGARRLTSETQALAGMQGRLRTARGQGKISQQDYLALITRTTERQKELRLEEEKASAARVNFIQKLKSQVAAQNLSNAEMLRYKAAQLGVSDAADIYIRKLDAAKVATHGLGLQSAAARREIGILIGEAARGNFGALRGSGITLANRAGWIDQLMTLRGLGIAGVVGGIAAAVYTLGKAWYEGSQESVEFNKQLILTGSYAGKTSWQLAELAKSIAGTHGSQATSAAALAQVVGSGSFKGSQIESITRAAVAMQEATGKSVDETIKNFQKLYDAPTKGSAELNAQMHYLTAAQFQYISSLERRGDKEAAGQAAADDYSRAEQQRSQQILDNLGLVERAALATRNAFKGMWDELLNIGRPEAPQQMLTQMQQRLSDFEKNLLPERQRMGYGYSYDTSSQDQEYDSRRKAQLAYIASLKAQIAPLQLSIKQQEESNRKKAEFNQINKDGIDAQESFNKYLDAGTTKAEKRAQAQNKINKDIAANAKAAKATQALPEGQRVRLWTPEEIAKARAGADSLYKDPKTPKAKGYVTPAGDRAEDNNQRDLLALQSQLEVLKQHKSVTDSISQQRKELWTAQAQFTVLEDAGRNRQLSKQEQSLLASKQQVLQLANQKAILGDQIVAQEQLNKRMDTASKYVTQMAEKQLALKAGSTMSDRMAGREATYAQLRSGWANSGGGENDAGLQQQLKAAKDYYAAEDQLRGSWKAGVEKSWADYADAATNSYEQMKNVGAAVLNGASSQLASFLTRSNASFKDFTKSILNMLAEILVQMSLVNGIKAAGNAFGGLTGNAKGGVYNSASLSAFSGSIVDRPTFFAFAKGGGVMGEAGPEAILPLRRGANGKLGVVAGNAGSGNPVFNNTIILQSDGTATSQTSGGSDAMNQAMMKMLDQFCQKNLVKAIRPGGLIFNAMKSR</sequence>
<feature type="domain" description="Bacteriophage tail tape measure C-terminal" evidence="3">
    <location>
        <begin position="830"/>
        <end position="902"/>
    </location>
</feature>
<gene>
    <name evidence="4" type="ORF">KC222_14705</name>
</gene>
<dbReference type="Pfam" id="PF06791">
    <property type="entry name" value="TMP_2"/>
    <property type="match status" value="1"/>
</dbReference>
<organism evidence="4 5">
    <name type="scientific">Cedecea davisae</name>
    <dbReference type="NCBI Taxonomy" id="158484"/>
    <lineage>
        <taxon>Bacteria</taxon>
        <taxon>Pseudomonadati</taxon>
        <taxon>Pseudomonadota</taxon>
        <taxon>Gammaproteobacteria</taxon>
        <taxon>Enterobacterales</taxon>
        <taxon>Enterobacteriaceae</taxon>
        <taxon>Cedecea</taxon>
    </lineage>
</organism>
<proteinExistence type="inferred from homology"/>
<evidence type="ECO:0000259" key="3">
    <source>
        <dbReference type="Pfam" id="PF09718"/>
    </source>
</evidence>
<comment type="caution">
    <text evidence="4">The sequence shown here is derived from an EMBL/GenBank/DDBJ whole genome shotgun (WGS) entry which is preliminary data.</text>
</comment>
<reference evidence="5" key="2">
    <citation type="submission" date="2023-07" db="EMBL/GenBank/DDBJ databases">
        <title>Cedecea davisae an AmpC producer and its therapeutic implications.</title>
        <authorList>
            <person name="Notter J."/>
        </authorList>
    </citation>
    <scope>NUCLEOTIDE SEQUENCE [LARGE SCALE GENOMIC DNA]</scope>
    <source>
        <strain evidence="5">1</strain>
    </source>
</reference>
<dbReference type="Pfam" id="PF09718">
    <property type="entry name" value="Tape_meas_lam_C"/>
    <property type="match status" value="1"/>
</dbReference>
<accession>A0ABS6DJ67</accession>
<evidence type="ECO:0000313" key="4">
    <source>
        <dbReference type="EMBL" id="MBU4683261.1"/>
    </source>
</evidence>
<dbReference type="InterPro" id="IPR009628">
    <property type="entry name" value="Phage_tape_measure_N"/>
</dbReference>